<dbReference type="OrthoDB" id="9973562at2759"/>
<evidence type="ECO:0000313" key="3">
    <source>
        <dbReference type="Proteomes" id="UP000663829"/>
    </source>
</evidence>
<dbReference type="AlphaFoldDB" id="A0A815XSW4"/>
<comment type="caution">
    <text evidence="1">The sequence shown here is derived from an EMBL/GenBank/DDBJ whole genome shotgun (WGS) entry which is preliminary data.</text>
</comment>
<keyword evidence="3" id="KW-1185">Reference proteome</keyword>
<sequence>MMSNEYRVKRYNVDQCERDWAKAGINKNHTAVNNSKVLNNVNDGQRYLNGLGRILKIDKVDGGQEFIQTLCLNIEFDGTGATEFKQMEFRVGTKHGTATYLLVATNVDQNMKVTVCYSYHYIDEHLLSNKIFTLQATDMTLDWLRAKACESLKAMLPEHAAPKLIYE</sequence>
<name>A0A815XSW4_9BILA</name>
<evidence type="ECO:0000313" key="1">
    <source>
        <dbReference type="EMBL" id="CAF1562064.1"/>
    </source>
</evidence>
<accession>A0A815XSW4</accession>
<dbReference type="Proteomes" id="UP000663829">
    <property type="component" value="Unassembled WGS sequence"/>
</dbReference>
<protein>
    <submittedName>
        <fullName evidence="1">Uncharacterized protein</fullName>
    </submittedName>
</protein>
<dbReference type="EMBL" id="CAJNOQ010028502">
    <property type="protein sequence ID" value="CAF1562064.1"/>
    <property type="molecule type" value="Genomic_DNA"/>
</dbReference>
<dbReference type="Proteomes" id="UP000681722">
    <property type="component" value="Unassembled WGS sequence"/>
</dbReference>
<dbReference type="EMBL" id="CAJOBC010094259">
    <property type="protein sequence ID" value="CAF4423623.1"/>
    <property type="molecule type" value="Genomic_DNA"/>
</dbReference>
<evidence type="ECO:0000313" key="2">
    <source>
        <dbReference type="EMBL" id="CAF4423623.1"/>
    </source>
</evidence>
<organism evidence="1 3">
    <name type="scientific">Didymodactylos carnosus</name>
    <dbReference type="NCBI Taxonomy" id="1234261"/>
    <lineage>
        <taxon>Eukaryota</taxon>
        <taxon>Metazoa</taxon>
        <taxon>Spiralia</taxon>
        <taxon>Gnathifera</taxon>
        <taxon>Rotifera</taxon>
        <taxon>Eurotatoria</taxon>
        <taxon>Bdelloidea</taxon>
        <taxon>Philodinida</taxon>
        <taxon>Philodinidae</taxon>
        <taxon>Didymodactylos</taxon>
    </lineage>
</organism>
<reference evidence="1" key="1">
    <citation type="submission" date="2021-02" db="EMBL/GenBank/DDBJ databases">
        <authorList>
            <person name="Nowell W R."/>
        </authorList>
    </citation>
    <scope>NUCLEOTIDE SEQUENCE</scope>
</reference>
<proteinExistence type="predicted"/>
<gene>
    <name evidence="1" type="ORF">GPM918_LOCUS39828</name>
    <name evidence="2" type="ORF">SRO942_LOCUS40733</name>
</gene>